<keyword evidence="2" id="KW-1185">Reference proteome</keyword>
<reference evidence="1 2" key="1">
    <citation type="submission" date="2018-05" db="EMBL/GenBank/DDBJ databases">
        <title>Abyssibacter profundi OUC007T gen. nov., sp. nov, a marine bacterium isolated from seawater of the Mariana Trench.</title>
        <authorList>
            <person name="Zhou S."/>
        </authorList>
    </citation>
    <scope>NUCLEOTIDE SEQUENCE [LARGE SCALE GENOMIC DNA]</scope>
    <source>
        <strain evidence="1 2">OUC007</strain>
    </source>
</reference>
<protein>
    <recommendedName>
        <fullName evidence="3">SIMPL domain-containing protein</fullName>
    </recommendedName>
</protein>
<dbReference type="PROSITE" id="PS51257">
    <property type="entry name" value="PROKAR_LIPOPROTEIN"/>
    <property type="match status" value="1"/>
</dbReference>
<evidence type="ECO:0000313" key="2">
    <source>
        <dbReference type="Proteomes" id="UP000251800"/>
    </source>
</evidence>
<dbReference type="InterPro" id="IPR052022">
    <property type="entry name" value="26kDa_periplasmic_antigen"/>
</dbReference>
<gene>
    <name evidence="1" type="ORF">DEH80_00915</name>
</gene>
<evidence type="ECO:0000313" key="1">
    <source>
        <dbReference type="EMBL" id="PWN57732.1"/>
    </source>
</evidence>
<dbReference type="EMBL" id="QEQK01000001">
    <property type="protein sequence ID" value="PWN57732.1"/>
    <property type="molecule type" value="Genomic_DNA"/>
</dbReference>
<accession>A0A363UQG9</accession>
<name>A0A363UQG9_9GAMM</name>
<dbReference type="OrthoDB" id="9806540at2"/>
<dbReference type="RefSeq" id="WP_109718588.1">
    <property type="nucleotide sequence ID" value="NZ_QEQK01000001.1"/>
</dbReference>
<dbReference type="PANTHER" id="PTHR34387:SF2">
    <property type="entry name" value="SLR1258 PROTEIN"/>
    <property type="match status" value="1"/>
</dbReference>
<dbReference type="InterPro" id="IPR007497">
    <property type="entry name" value="SIMPL/DUF541"/>
</dbReference>
<proteinExistence type="predicted"/>
<dbReference type="Proteomes" id="UP000251800">
    <property type="component" value="Unassembled WGS sequence"/>
</dbReference>
<organism evidence="1 2">
    <name type="scientific">Abyssibacter profundi</name>
    <dbReference type="NCBI Taxonomy" id="2182787"/>
    <lineage>
        <taxon>Bacteria</taxon>
        <taxon>Pseudomonadati</taxon>
        <taxon>Pseudomonadota</taxon>
        <taxon>Gammaproteobacteria</taxon>
        <taxon>Chromatiales</taxon>
        <taxon>Oceanococcaceae</taxon>
        <taxon>Abyssibacter</taxon>
    </lineage>
</organism>
<dbReference type="AlphaFoldDB" id="A0A363UQG9"/>
<evidence type="ECO:0008006" key="3">
    <source>
        <dbReference type="Google" id="ProtNLM"/>
    </source>
</evidence>
<dbReference type="Pfam" id="PF04402">
    <property type="entry name" value="SIMPL"/>
    <property type="match status" value="1"/>
</dbReference>
<dbReference type="PANTHER" id="PTHR34387">
    <property type="entry name" value="SLR1258 PROTEIN"/>
    <property type="match status" value="1"/>
</dbReference>
<dbReference type="InterPro" id="IPR016907">
    <property type="entry name" value="UCP029033"/>
</dbReference>
<dbReference type="PIRSF" id="PIRSF029033">
    <property type="entry name" value="UCP029033"/>
    <property type="match status" value="1"/>
</dbReference>
<dbReference type="GO" id="GO:0006974">
    <property type="term" value="P:DNA damage response"/>
    <property type="evidence" value="ECO:0007669"/>
    <property type="project" value="TreeGrafter"/>
</dbReference>
<comment type="caution">
    <text evidence="1">The sequence shown here is derived from an EMBL/GenBank/DDBJ whole genome shotgun (WGS) entry which is preliminary data.</text>
</comment>
<sequence length="235" mass="25492">MSDRILAGGLLAAGLVIAACLLAPALGKIGQSDRYVEVKGLAEREVPANLAIWPLVYSATGNDLPQVQTLLERDADRILAFLADQGFDAEDITRSAPRITDKLSQQYGNGGAVRGSRYTAEATVLLRTSQLAALRQAQQQAGELVRAGVVLMHQWGAQTQFLFTELNAIKPDMIAEATRNGRQAAARFAEDSGAKVGRLLRARQGLFTITDRDAHSPEIKHIRVVSTLEYQLIDD</sequence>